<dbReference type="AlphaFoldDB" id="A0A7S0HTK5"/>
<evidence type="ECO:0000313" key="1">
    <source>
        <dbReference type="EMBL" id="CAD8495584.1"/>
    </source>
</evidence>
<proteinExistence type="predicted"/>
<sequence length="342" mass="37100">MLSLISSSAAFMPAAAGLRATAPTQPRLAISPNMMSELDLAGSVIRGVAVLPTMYALMSLNEYMTHRYFQHLEFNRPESLLWLKSIIAKATGDPVAPKVPGDGHVEHHAETYDDMSLKSDERWKSTKAAMSLDDDAWRGTAFHWSATTIMTIQMMPSVLPTYMSMGFSLGESFAILLPSMLLHAVVWNAIHPPMHGLPPVALGAGFGTVLPGGAEFSEWILESAYGRYIYKNHMGHHVLSGQCNYNVCCPGADHLLGTYVPTEEWQPKMRPLPVNAEVRGPVVEPQSFGGVPQLPTREEYAATKMLERQMKGGKDGEGGDGGILANGGTLIADAYSEEPVSV</sequence>
<accession>A0A7S0HTK5</accession>
<gene>
    <name evidence="1" type="ORF">PANT1444_LOCUS13532</name>
</gene>
<name>A0A7S0HTK5_9EUKA</name>
<reference evidence="1" key="1">
    <citation type="submission" date="2021-01" db="EMBL/GenBank/DDBJ databases">
        <authorList>
            <person name="Corre E."/>
            <person name="Pelletier E."/>
            <person name="Niang G."/>
            <person name="Scheremetjew M."/>
            <person name="Finn R."/>
            <person name="Kale V."/>
            <person name="Holt S."/>
            <person name="Cochrane G."/>
            <person name="Meng A."/>
            <person name="Brown T."/>
            <person name="Cohen L."/>
        </authorList>
    </citation>
    <scope>NUCLEOTIDE SEQUENCE</scope>
    <source>
        <strain evidence="1">CCMP1374</strain>
    </source>
</reference>
<dbReference type="EMBL" id="HBEP01023922">
    <property type="protein sequence ID" value="CAD8495584.1"/>
    <property type="molecule type" value="Transcribed_RNA"/>
</dbReference>
<organism evidence="1">
    <name type="scientific">Phaeocystis antarctica</name>
    <dbReference type="NCBI Taxonomy" id="33657"/>
    <lineage>
        <taxon>Eukaryota</taxon>
        <taxon>Haptista</taxon>
        <taxon>Haptophyta</taxon>
        <taxon>Prymnesiophyceae</taxon>
        <taxon>Phaeocystales</taxon>
        <taxon>Phaeocystaceae</taxon>
        <taxon>Phaeocystis</taxon>
    </lineage>
</organism>
<protein>
    <submittedName>
        <fullName evidence="1">Uncharacterized protein</fullName>
    </submittedName>
</protein>